<organism evidence="2 3">
    <name type="scientific">Oculimacula yallundae</name>
    <dbReference type="NCBI Taxonomy" id="86028"/>
    <lineage>
        <taxon>Eukaryota</taxon>
        <taxon>Fungi</taxon>
        <taxon>Dikarya</taxon>
        <taxon>Ascomycota</taxon>
        <taxon>Pezizomycotina</taxon>
        <taxon>Leotiomycetes</taxon>
        <taxon>Helotiales</taxon>
        <taxon>Ploettnerulaceae</taxon>
        <taxon>Oculimacula</taxon>
    </lineage>
</organism>
<dbReference type="PROSITE" id="PS51186">
    <property type="entry name" value="GNAT"/>
    <property type="match status" value="1"/>
</dbReference>
<evidence type="ECO:0000259" key="1">
    <source>
        <dbReference type="PROSITE" id="PS51186"/>
    </source>
</evidence>
<proteinExistence type="predicted"/>
<evidence type="ECO:0000313" key="3">
    <source>
        <dbReference type="Proteomes" id="UP001595075"/>
    </source>
</evidence>
<dbReference type="PANTHER" id="PTHR42791:SF1">
    <property type="entry name" value="N-ACETYLTRANSFERASE DOMAIN-CONTAINING PROTEIN"/>
    <property type="match status" value="1"/>
</dbReference>
<comment type="caution">
    <text evidence="2">The sequence shown here is derived from an EMBL/GenBank/DDBJ whole genome shotgun (WGS) entry which is preliminary data.</text>
</comment>
<dbReference type="InterPro" id="IPR052523">
    <property type="entry name" value="Trichothecene_AcTrans"/>
</dbReference>
<dbReference type="SUPFAM" id="SSF55729">
    <property type="entry name" value="Acyl-CoA N-acyltransferases (Nat)"/>
    <property type="match status" value="1"/>
</dbReference>
<dbReference type="EMBL" id="JAZHXI010000002">
    <property type="protein sequence ID" value="KAL2074208.1"/>
    <property type="molecule type" value="Genomic_DNA"/>
</dbReference>
<dbReference type="PANTHER" id="PTHR42791">
    <property type="entry name" value="GNAT FAMILY ACETYLTRANSFERASE"/>
    <property type="match status" value="1"/>
</dbReference>
<evidence type="ECO:0000313" key="2">
    <source>
        <dbReference type="EMBL" id="KAL2074208.1"/>
    </source>
</evidence>
<dbReference type="InterPro" id="IPR016181">
    <property type="entry name" value="Acyl_CoA_acyltransferase"/>
</dbReference>
<keyword evidence="3" id="KW-1185">Reference proteome</keyword>
<dbReference type="InterPro" id="IPR000182">
    <property type="entry name" value="GNAT_dom"/>
</dbReference>
<feature type="domain" description="N-acetyltransferase" evidence="1">
    <location>
        <begin position="129"/>
        <end position="214"/>
    </location>
</feature>
<reference evidence="2 3" key="1">
    <citation type="journal article" date="2024" name="Commun. Biol.">
        <title>Comparative genomic analysis of thermophilic fungi reveals convergent evolutionary adaptations and gene losses.</title>
        <authorList>
            <person name="Steindorff A.S."/>
            <person name="Aguilar-Pontes M.V."/>
            <person name="Robinson A.J."/>
            <person name="Andreopoulos B."/>
            <person name="LaButti K."/>
            <person name="Kuo A."/>
            <person name="Mondo S."/>
            <person name="Riley R."/>
            <person name="Otillar R."/>
            <person name="Haridas S."/>
            <person name="Lipzen A."/>
            <person name="Grimwood J."/>
            <person name="Schmutz J."/>
            <person name="Clum A."/>
            <person name="Reid I.D."/>
            <person name="Moisan M.C."/>
            <person name="Butler G."/>
            <person name="Nguyen T.T.M."/>
            <person name="Dewar K."/>
            <person name="Conant G."/>
            <person name="Drula E."/>
            <person name="Henrissat B."/>
            <person name="Hansel C."/>
            <person name="Singer S."/>
            <person name="Hutchinson M.I."/>
            <person name="de Vries R.P."/>
            <person name="Natvig D.O."/>
            <person name="Powell A.J."/>
            <person name="Tsang A."/>
            <person name="Grigoriev I.V."/>
        </authorList>
    </citation>
    <scope>NUCLEOTIDE SEQUENCE [LARGE SCALE GENOMIC DNA]</scope>
    <source>
        <strain evidence="2 3">CBS 494.80</strain>
    </source>
</reference>
<name>A0ABR4CW92_9HELO</name>
<dbReference type="Gene3D" id="3.40.630.30">
    <property type="match status" value="1"/>
</dbReference>
<sequence length="250" mass="27586">MALNTDEVRTTMGGREYVSRAIPLMAEAFATDPVITYLLHHMTPAQFTAYLPKYFNGVLTAAAMNKGIFAEADDFKSCTILLPPGCHVDNFWTLIPAGFIGMVWDVGVKAAYRMLGELLPKVDAVKFKALRGQKNYYFIFFTATDSQARGRGLCSKLIKEFQAIAQKDGLPIWIEGTTDNSAKVYAKCGFELVERIKVGEGVVDADGKLKKGGEGVVTRGMIWWPIGKDGKKMYPVAQKSRGNWQLGALK</sequence>
<gene>
    <name evidence="2" type="ORF">VTL71DRAFT_7986</name>
</gene>
<dbReference type="Pfam" id="PF00583">
    <property type="entry name" value="Acetyltransf_1"/>
    <property type="match status" value="1"/>
</dbReference>
<dbReference type="Proteomes" id="UP001595075">
    <property type="component" value="Unassembled WGS sequence"/>
</dbReference>
<protein>
    <recommendedName>
        <fullName evidence="1">N-acetyltransferase domain-containing protein</fullName>
    </recommendedName>
</protein>
<accession>A0ABR4CW92</accession>